<keyword evidence="2" id="KW-1185">Reference proteome</keyword>
<organism evidence="1 2">
    <name type="scientific">Wenyingzhuangia fucanilytica</name>
    <dbReference type="NCBI Taxonomy" id="1790137"/>
    <lineage>
        <taxon>Bacteria</taxon>
        <taxon>Pseudomonadati</taxon>
        <taxon>Bacteroidota</taxon>
        <taxon>Flavobacteriia</taxon>
        <taxon>Flavobacteriales</taxon>
        <taxon>Flavobacteriaceae</taxon>
        <taxon>Wenyingzhuangia</taxon>
    </lineage>
</organism>
<dbReference type="STRING" id="1790137.AXE80_04535"/>
<proteinExistence type="predicted"/>
<sequence length="90" mass="10851">MEQFLDYYNFSEFNKDTSSFFDTIAYSWIKDDLYIVLEKKEGIFNIHFTSYSSKNDIGKQKPQGLNTLIENFKLDNNEHRKIVQQYLDYN</sequence>
<dbReference type="KEGG" id="wfu:AXE80_04535"/>
<dbReference type="OrthoDB" id="1202356at2"/>
<evidence type="ECO:0000313" key="1">
    <source>
        <dbReference type="EMBL" id="ANW95586.1"/>
    </source>
</evidence>
<protein>
    <recommendedName>
        <fullName evidence="3">DUF5655 domain-containing protein</fullName>
    </recommendedName>
</protein>
<reference evidence="1 2" key="1">
    <citation type="submission" date="2016-02" db="EMBL/GenBank/DDBJ databases">
        <authorList>
            <person name="Wen L."/>
            <person name="He K."/>
            <person name="Yang H."/>
        </authorList>
    </citation>
    <scope>NUCLEOTIDE SEQUENCE [LARGE SCALE GENOMIC DNA]</scope>
    <source>
        <strain evidence="1 2">CZ1127</strain>
    </source>
</reference>
<dbReference type="Proteomes" id="UP000092967">
    <property type="component" value="Chromosome"/>
</dbReference>
<gene>
    <name evidence="1" type="ORF">AXE80_04535</name>
</gene>
<accession>A0A1B1Y478</accession>
<name>A0A1B1Y478_9FLAO</name>
<dbReference type="RefSeq" id="WP_068824859.1">
    <property type="nucleotide sequence ID" value="NZ_CP014224.1"/>
</dbReference>
<dbReference type="AlphaFoldDB" id="A0A1B1Y478"/>
<dbReference type="EMBL" id="CP014224">
    <property type="protein sequence ID" value="ANW95586.1"/>
    <property type="molecule type" value="Genomic_DNA"/>
</dbReference>
<evidence type="ECO:0000313" key="2">
    <source>
        <dbReference type="Proteomes" id="UP000092967"/>
    </source>
</evidence>
<evidence type="ECO:0008006" key="3">
    <source>
        <dbReference type="Google" id="ProtNLM"/>
    </source>
</evidence>